<gene>
    <name evidence="1" type="ORF">dnm_094590</name>
</gene>
<protein>
    <submittedName>
        <fullName evidence="1">Uncharacterized protein</fullName>
    </submittedName>
</protein>
<reference evidence="1" key="1">
    <citation type="journal article" date="2021" name="Microb. Physiol.">
        <title>Proteogenomic Insights into the Physiology of Marine, Sulfate-Reducing, Filamentous Desulfonema limicola and Desulfonema magnum.</title>
        <authorList>
            <person name="Schnaars V."/>
            <person name="Wohlbrand L."/>
            <person name="Scheve S."/>
            <person name="Hinrichs C."/>
            <person name="Reinhardt R."/>
            <person name="Rabus R."/>
        </authorList>
    </citation>
    <scope>NUCLEOTIDE SEQUENCE</scope>
    <source>
        <strain evidence="1">4be13</strain>
    </source>
</reference>
<dbReference type="AlphaFoldDB" id="A0A975GV58"/>
<organism evidence="1 2">
    <name type="scientific">Desulfonema magnum</name>
    <dbReference type="NCBI Taxonomy" id="45655"/>
    <lineage>
        <taxon>Bacteria</taxon>
        <taxon>Pseudomonadati</taxon>
        <taxon>Thermodesulfobacteriota</taxon>
        <taxon>Desulfobacteria</taxon>
        <taxon>Desulfobacterales</taxon>
        <taxon>Desulfococcaceae</taxon>
        <taxon>Desulfonema</taxon>
    </lineage>
</organism>
<dbReference type="Proteomes" id="UP000663722">
    <property type="component" value="Chromosome"/>
</dbReference>
<proteinExistence type="predicted"/>
<name>A0A975GV58_9BACT</name>
<accession>A0A975GV58</accession>
<dbReference type="EMBL" id="CP061800">
    <property type="protein sequence ID" value="QTA93358.1"/>
    <property type="molecule type" value="Genomic_DNA"/>
</dbReference>
<dbReference type="KEGG" id="dmm:dnm_094590"/>
<sequence>MTVFLPDGVANPVRQRQLRHSEQDVIFCSQKYRDHFIISQKIP</sequence>
<keyword evidence="2" id="KW-1185">Reference proteome</keyword>
<evidence type="ECO:0000313" key="2">
    <source>
        <dbReference type="Proteomes" id="UP000663722"/>
    </source>
</evidence>
<evidence type="ECO:0000313" key="1">
    <source>
        <dbReference type="EMBL" id="QTA93358.1"/>
    </source>
</evidence>